<dbReference type="InParanoid" id="A0A4Q1BLM5"/>
<feature type="compositionally biased region" description="Acidic residues" evidence="1">
    <location>
        <begin position="637"/>
        <end position="653"/>
    </location>
</feature>
<evidence type="ECO:0000256" key="1">
    <source>
        <dbReference type="SAM" id="MobiDB-lite"/>
    </source>
</evidence>
<feature type="compositionally biased region" description="Low complexity" evidence="1">
    <location>
        <begin position="1763"/>
        <end position="1772"/>
    </location>
</feature>
<dbReference type="VEuPathDB" id="FungiDB:TREMEDRAFT_63833"/>
<feature type="compositionally biased region" description="Basic and acidic residues" evidence="1">
    <location>
        <begin position="550"/>
        <end position="560"/>
    </location>
</feature>
<reference evidence="3 4" key="1">
    <citation type="submission" date="2016-06" db="EMBL/GenBank/DDBJ databases">
        <title>Evolution of pathogenesis and genome organization in the Tremellales.</title>
        <authorList>
            <person name="Cuomo C."/>
            <person name="Litvintseva A."/>
            <person name="Heitman J."/>
            <person name="Chen Y."/>
            <person name="Sun S."/>
            <person name="Springer D."/>
            <person name="Dromer F."/>
            <person name="Young S."/>
            <person name="Zeng Q."/>
            <person name="Chapman S."/>
            <person name="Gujja S."/>
            <person name="Saif S."/>
            <person name="Birren B."/>
        </authorList>
    </citation>
    <scope>NUCLEOTIDE SEQUENCE [LARGE SCALE GENOMIC DNA]</scope>
    <source>
        <strain evidence="3 4">ATCC 28783</strain>
    </source>
</reference>
<feature type="compositionally biased region" description="Acidic residues" evidence="1">
    <location>
        <begin position="1897"/>
        <end position="1907"/>
    </location>
</feature>
<keyword evidence="2" id="KW-1133">Transmembrane helix</keyword>
<feature type="transmembrane region" description="Helical" evidence="2">
    <location>
        <begin position="2329"/>
        <end position="2353"/>
    </location>
</feature>
<protein>
    <submittedName>
        <fullName evidence="3">Uncharacterized protein</fullName>
    </submittedName>
</protein>
<feature type="compositionally biased region" description="Basic and acidic residues" evidence="1">
    <location>
        <begin position="472"/>
        <end position="484"/>
    </location>
</feature>
<feature type="compositionally biased region" description="Gly residues" evidence="1">
    <location>
        <begin position="905"/>
        <end position="918"/>
    </location>
</feature>
<feature type="compositionally biased region" description="Basic and acidic residues" evidence="1">
    <location>
        <begin position="176"/>
        <end position="281"/>
    </location>
</feature>
<keyword evidence="2" id="KW-0812">Transmembrane</keyword>
<feature type="compositionally biased region" description="Polar residues" evidence="1">
    <location>
        <begin position="1060"/>
        <end position="1072"/>
    </location>
</feature>
<feature type="compositionally biased region" description="Basic and acidic residues" evidence="1">
    <location>
        <begin position="707"/>
        <end position="716"/>
    </location>
</feature>
<feature type="region of interest" description="Disordered" evidence="1">
    <location>
        <begin position="51"/>
        <end position="1979"/>
    </location>
</feature>
<feature type="compositionally biased region" description="Polar residues" evidence="1">
    <location>
        <begin position="2048"/>
        <end position="2057"/>
    </location>
</feature>
<keyword evidence="4" id="KW-1185">Reference proteome</keyword>
<feature type="compositionally biased region" description="Basic and acidic residues" evidence="1">
    <location>
        <begin position="1482"/>
        <end position="1506"/>
    </location>
</feature>
<feature type="compositionally biased region" description="Polar residues" evidence="1">
    <location>
        <begin position="1471"/>
        <end position="1481"/>
    </location>
</feature>
<sequence>MGYYSGSAALQEAISILLLTVFIVFLILLCQRGQIGALLRAFGEKLQAILRPDHRTPEPEPTKRREKKNDSDDSDEDGIDPPPAKPPSRPGGSHDNDQIDPPPPHPKPPSTPGRSPPRREGDKGNEPETRGEDLRHGQRDPRRDGETSKNRAENGIDSRFAADQDPDPGLRRRRGTRGEDLEPVRDPLDRNLRNPIDSKGEARISSPRAERSGVRDEEVNRLRTNARDDNVRSDEQEGARVRRQRTEREPVDTRRGARELYEDLHSDREVRATSRRERNGVEEDLPQEEYQRAEVERVRAKANRGEPLTSEERLVQEEYIRRANRPRPPPIEVESPRLSHREVSPTTNRNAIRRRPRDHLVGDRSRARQSVMQMRHKRGKNPLRSAPLVGATGHESQEELSAPETRWRERDLEWEDESTPVTRRRAERRQVSNEAESQPDNRSQRAENRTVDPPLSAPVNRSQQSQDLDYLSDGHGRNRRPLEQRRRRARPAPDEVASNGGEETENDDEDEQNRLEHRRRGEKIVRPSTPGNVSGDEQEQVEGHEDEYEHQETEGGEERARHRKLRTEDPLASLVHPDDLIEENMLEQHRTDEAQSRTRQSETNDEDAPGQSVDEDGTPKRGERAKSKKSRKVRFEEDGDADEEDISEAEEVFDEKHGKRGKGGKKADGEIKAQKKKKGKTEDGEQSPEEGEVEEIKVKPKKPAKASADDGGKPGKTENAQSGSGNTGSDPQTIKLDITTDGKKVDGKGADGGETAKGKSKDEKNGKGKKKKDGGGGGDDDDEDDADADVSDSTKNKSKSKSKTAQKKKDGTSANGQKPKQKAAKEEVTDSDGDGGDAQGTKKKPKKVDKNAAQGDDQQSNTTTKKKKKKQVNDDDDDDEDEDDGGQSKSKGRGGGQKDKKSKGSGNGKARNGGGQGNNNGNDDDYDNDYDNGNRNGNGGSGGKGGKQGKKGGGQFNQYDDTPARVQQQQQQQQQAVPGQIFTNTPGFIPAQTMAPNGQMYTQAPVQQGNTIVPGNPSGTTQTSVPSSQSNGQTDGQPSVGSTAFNKLKNLGHKDKKDAQGTTPSDQSQSGDTPDDGDKNNELGKGGKIPVLPDGLESGDGPEDKTVDKTKKLDGTGKDASNVDEDSQDPNDMTEEGKGRFGWSLGHRKTEGRPTRAEMEEAQNMGQPPQDTAPKDLLAPPGDIFDMLEQADADDVTDIPNGPKFDWEDTEDVEDDEDETSLADPKEPLEIPSTEDNGNVDIETGGDGKRAESEEVMEEEKKQEEGLKPSQGGMDSPSYPRGENELLGESDQHLQGQKTTSEPAKVDPGKHDEVEVDPAKEERTAGPETTSLKSPRTTRRDTEAESDEGERVTSAIQPDHTTSVPTTSLDTTKHEARTEGSLQGGGLSEDLDGEESTTLQPDSAKDKVKQFTASSDDSTLVQEHQKANPTTNTSSDDQDVRVASPTETEIKHPANSTALSDDEEGDLLDQYYSTSTNLDETTTGRKRPDLKELDVEGHSQRDEKVGDPSLVSPPSDRDDFDRSQVAGTPSPLTPTYTTAAQIVGREKEKEERMGHQGVQAEDDDDSEDDRVGGTEIKTLPLQPNKSTGRQEDERDIFEAEEDAIRPVGRKEADSHQAQDDQEFSPIGLAAMGVKEDSDVEEESILSFGNKAPTSAVDSGEDVERKAVSTPVVGKTVTEDQDEESEMDDEPTPRISQQQRQEAQKTGHISEAAGIDSSEDTDPKIEASSSSPPKRDEDRTTEDTTRVGHTDLIDGAGSEEESDPVTPVATTVPSVKETPQQVDRSVDNATTKRSVSVEDEDSEEKVEPAHDPITRSTPAETSSDEKVAPIPDTPVESQVNREARKGDSEVLEESAGDEVVQDSNLNGKVDSAAQDIETGRDQMSKVEKPRDSVVQQEPSEDEDSADEEVTGRGEGRKEAEVIEQTPVKPVETREEFRTQQGDEPDSPVRPANKSEEEMQRKLTKYMTQKTLQSPTEKTPAQLEEIKRHGIGTLQLTPYQLSNREFIAKCLEVEDRSLNWVKDEGSKVPSFSRTGLSAEDVRRAPENLAPTRNAQQNFGLNMEHQAKTRPPRKEKPSESKKRTKNEDQVEEGGISSDKKIRQATILHPWTLTKYTAHILRHTPFMSSLTLLCTLGYIGGTYFWYTVVLASLKSSPVLSSRAQDDTTASTNPNGVTQELLKMGVNSDIALAVLNIYMFIGLCLLGLLIHLTIERVENPSDRNEEPWYKHPLRPFRKFGKSSRSFLTFTINILLTHSKISTIKEIWYKSTWFTSLRICIFTLQIGLLIICNNQAISLTYMVITKSPQPPYHTWDLEYSASTLGLAAESFDPNMILFMISTWLIFFISTLTWGWYSLLHPSPRHSKGEKKVSLLSVMKCGCIPSWTIETIGVILVLVAFGSFIAFFTEIISISSKFDPTKQDGGKQDQQMSWVFANGVFLLFTLMMTWVVFELDKFARWVIPKMKRTENGKNGSW</sequence>
<feature type="compositionally biased region" description="Basic and acidic residues" evidence="1">
    <location>
        <begin position="1246"/>
        <end position="1267"/>
    </location>
</feature>
<feature type="compositionally biased region" description="Basic residues" evidence="1">
    <location>
        <begin position="796"/>
        <end position="806"/>
    </location>
</feature>
<feature type="compositionally biased region" description="Acidic residues" evidence="1">
    <location>
        <begin position="1848"/>
        <end position="1859"/>
    </location>
</feature>
<feature type="compositionally biased region" description="Basic and acidic residues" evidence="1">
    <location>
        <begin position="334"/>
        <end position="343"/>
    </location>
</feature>
<feature type="compositionally biased region" description="Basic and acidic residues" evidence="1">
    <location>
        <begin position="1148"/>
        <end position="1159"/>
    </location>
</feature>
<feature type="compositionally biased region" description="Pro residues" evidence="1">
    <location>
        <begin position="100"/>
        <end position="115"/>
    </location>
</feature>
<feature type="transmembrane region" description="Helical" evidence="2">
    <location>
        <begin position="2374"/>
        <end position="2407"/>
    </location>
</feature>
<feature type="compositionally biased region" description="Acidic residues" evidence="1">
    <location>
        <begin position="874"/>
        <end position="885"/>
    </location>
</feature>
<feature type="region of interest" description="Disordered" evidence="1">
    <location>
        <begin position="2035"/>
        <end position="2094"/>
    </location>
</feature>
<feature type="compositionally biased region" description="Polar residues" evidence="1">
    <location>
        <begin position="1776"/>
        <end position="1792"/>
    </location>
</feature>
<proteinExistence type="predicted"/>
<feature type="compositionally biased region" description="Acidic residues" evidence="1">
    <location>
        <begin position="1122"/>
        <end position="1134"/>
    </location>
</feature>
<feature type="compositionally biased region" description="Basic and acidic residues" evidence="1">
    <location>
        <begin position="51"/>
        <end position="71"/>
    </location>
</feature>
<feature type="compositionally biased region" description="Polar residues" evidence="1">
    <location>
        <begin position="1964"/>
        <end position="1977"/>
    </location>
</feature>
<feature type="compositionally biased region" description="Gly residues" evidence="1">
    <location>
        <begin position="936"/>
        <end position="955"/>
    </location>
</feature>
<dbReference type="STRING" id="5217.A0A4Q1BLM5"/>
<dbReference type="Proteomes" id="UP000289152">
    <property type="component" value="Unassembled WGS sequence"/>
</dbReference>
<feature type="compositionally biased region" description="Basic and acidic residues" evidence="1">
    <location>
        <begin position="1876"/>
        <end position="1890"/>
    </location>
</feature>
<gene>
    <name evidence="3" type="ORF">M231_04011</name>
</gene>
<feature type="compositionally biased region" description="Basic and acidic residues" evidence="1">
    <location>
        <begin position="1908"/>
        <end position="1919"/>
    </location>
</feature>
<feature type="compositionally biased region" description="Basic and acidic residues" evidence="1">
    <location>
        <begin position="289"/>
        <end position="299"/>
    </location>
</feature>
<feature type="compositionally biased region" description="Basic and acidic residues" evidence="1">
    <location>
        <begin position="738"/>
        <end position="766"/>
    </location>
</feature>
<feature type="compositionally biased region" description="Polar residues" evidence="1">
    <location>
        <begin position="718"/>
        <end position="732"/>
    </location>
</feature>
<accession>A0A4Q1BLM5</accession>
<feature type="compositionally biased region" description="Acidic residues" evidence="1">
    <location>
        <begin position="1678"/>
        <end position="1689"/>
    </location>
</feature>
<evidence type="ECO:0000256" key="2">
    <source>
        <dbReference type="SAM" id="Phobius"/>
    </source>
</evidence>
<comment type="caution">
    <text evidence="3">The sequence shown here is derived from an EMBL/GenBank/DDBJ whole genome shotgun (WGS) entry which is preliminary data.</text>
</comment>
<feature type="compositionally biased region" description="Basic and acidic residues" evidence="1">
    <location>
        <begin position="1544"/>
        <end position="1554"/>
    </location>
</feature>
<keyword evidence="2" id="KW-0472">Membrane</keyword>
<feature type="compositionally biased region" description="Basic and acidic residues" evidence="1">
    <location>
        <begin position="586"/>
        <end position="602"/>
    </location>
</feature>
<feature type="compositionally biased region" description="Pro residues" evidence="1">
    <location>
        <begin position="80"/>
        <end position="89"/>
    </location>
</feature>
<feature type="compositionally biased region" description="Polar residues" evidence="1">
    <location>
        <begin position="432"/>
        <end position="441"/>
    </location>
</feature>
<feature type="compositionally biased region" description="Basic and acidic residues" evidence="1">
    <location>
        <begin position="1102"/>
        <end position="1117"/>
    </location>
</feature>
<feature type="compositionally biased region" description="Acidic residues" evidence="1">
    <location>
        <begin position="684"/>
        <end position="693"/>
    </location>
</feature>
<feature type="compositionally biased region" description="Basic and acidic residues" evidence="1">
    <location>
        <begin position="310"/>
        <end position="321"/>
    </location>
</feature>
<feature type="compositionally biased region" description="Acidic residues" evidence="1">
    <location>
        <begin position="536"/>
        <end position="549"/>
    </location>
</feature>
<feature type="transmembrane region" description="Helical" evidence="2">
    <location>
        <begin position="2273"/>
        <end position="2298"/>
    </location>
</feature>
<feature type="compositionally biased region" description="Polar residues" evidence="1">
    <location>
        <begin position="1411"/>
        <end position="1435"/>
    </location>
</feature>
<evidence type="ECO:0000313" key="3">
    <source>
        <dbReference type="EMBL" id="RXK38701.1"/>
    </source>
</evidence>
<feature type="compositionally biased region" description="Basic and acidic residues" evidence="1">
    <location>
        <begin position="1602"/>
        <end position="1618"/>
    </location>
</feature>
<feature type="compositionally biased region" description="Basic and acidic residues" evidence="1">
    <location>
        <begin position="1732"/>
        <end position="1751"/>
    </location>
</feature>
<feature type="compositionally biased region" description="Acidic residues" evidence="1">
    <location>
        <begin position="603"/>
        <end position="616"/>
    </location>
</feature>
<organism evidence="3 4">
    <name type="scientific">Tremella mesenterica</name>
    <name type="common">Jelly fungus</name>
    <dbReference type="NCBI Taxonomy" id="5217"/>
    <lineage>
        <taxon>Eukaryota</taxon>
        <taxon>Fungi</taxon>
        <taxon>Dikarya</taxon>
        <taxon>Basidiomycota</taxon>
        <taxon>Agaricomycotina</taxon>
        <taxon>Tremellomycetes</taxon>
        <taxon>Tremellales</taxon>
        <taxon>Tremellaceae</taxon>
        <taxon>Tremella</taxon>
    </lineage>
</organism>
<evidence type="ECO:0000313" key="4">
    <source>
        <dbReference type="Proteomes" id="UP000289152"/>
    </source>
</evidence>
<feature type="transmembrane region" description="Helical" evidence="2">
    <location>
        <begin position="2185"/>
        <end position="2209"/>
    </location>
</feature>
<feature type="compositionally biased region" description="Basic and acidic residues" evidence="1">
    <location>
        <begin position="1838"/>
        <end position="1847"/>
    </location>
</feature>
<feature type="compositionally biased region" description="Basic and acidic residues" evidence="1">
    <location>
        <begin position="2069"/>
        <end position="2085"/>
    </location>
</feature>
<feature type="compositionally biased region" description="Acidic residues" evidence="1">
    <location>
        <begin position="1208"/>
        <end position="1221"/>
    </location>
</feature>
<feature type="transmembrane region" description="Helical" evidence="2">
    <location>
        <begin position="2126"/>
        <end position="2149"/>
    </location>
</feature>
<feature type="compositionally biased region" description="Basic and acidic residues" evidence="1">
    <location>
        <begin position="117"/>
        <end position="162"/>
    </location>
</feature>
<name>A0A4Q1BLM5_TREME</name>
<feature type="compositionally biased region" description="Polar residues" evidence="1">
    <location>
        <begin position="1293"/>
        <end position="1302"/>
    </location>
</feature>
<feature type="compositionally biased region" description="Acidic residues" evidence="1">
    <location>
        <begin position="502"/>
        <end position="511"/>
    </location>
</feature>
<feature type="compositionally biased region" description="Basic and acidic residues" evidence="1">
    <location>
        <begin position="1304"/>
        <end position="1325"/>
    </location>
</feature>
<feature type="compositionally biased region" description="Acidic residues" evidence="1">
    <location>
        <begin position="778"/>
        <end position="790"/>
    </location>
</feature>
<feature type="transmembrane region" description="Helical" evidence="2">
    <location>
        <begin position="13"/>
        <end position="30"/>
    </location>
</feature>
<feature type="compositionally biased region" description="Low complexity" evidence="1">
    <location>
        <begin position="1361"/>
        <end position="1370"/>
    </location>
</feature>
<feature type="transmembrane region" description="Helical" evidence="2">
    <location>
        <begin position="2427"/>
        <end position="2446"/>
    </location>
</feature>
<dbReference type="EMBL" id="SDIL01000043">
    <property type="protein sequence ID" value="RXK38701.1"/>
    <property type="molecule type" value="Genomic_DNA"/>
</dbReference>
<feature type="compositionally biased region" description="Polar residues" evidence="1">
    <location>
        <begin position="994"/>
        <end position="1045"/>
    </location>
</feature>